<evidence type="ECO:0000313" key="1">
    <source>
        <dbReference type="EMBL" id="MED6200245.1"/>
    </source>
</evidence>
<sequence>MLFSLGQLDQPQFGYNLNNRQENSKTHVRLTSQAFNEWQWEVILPCCLIELSVVYAHSPSSDCSCRDQFILLIRNNSDSSFLWNYLNMAHPWTVQDWIDDSRILELHDFFVNYFFYCGIQSPLRLHNSIKEHISMWEEEV</sequence>
<protein>
    <submittedName>
        <fullName evidence="1">Uncharacterized protein</fullName>
    </submittedName>
</protein>
<gene>
    <name evidence="1" type="ORF">PIB30_083225</name>
</gene>
<accession>A0ABU6XQP9</accession>
<proteinExistence type="predicted"/>
<comment type="caution">
    <text evidence="1">The sequence shown here is derived from an EMBL/GenBank/DDBJ whole genome shotgun (WGS) entry which is preliminary data.</text>
</comment>
<evidence type="ECO:0000313" key="2">
    <source>
        <dbReference type="Proteomes" id="UP001341840"/>
    </source>
</evidence>
<dbReference type="EMBL" id="JASCZI010212757">
    <property type="protein sequence ID" value="MED6200245.1"/>
    <property type="molecule type" value="Genomic_DNA"/>
</dbReference>
<organism evidence="1 2">
    <name type="scientific">Stylosanthes scabra</name>
    <dbReference type="NCBI Taxonomy" id="79078"/>
    <lineage>
        <taxon>Eukaryota</taxon>
        <taxon>Viridiplantae</taxon>
        <taxon>Streptophyta</taxon>
        <taxon>Embryophyta</taxon>
        <taxon>Tracheophyta</taxon>
        <taxon>Spermatophyta</taxon>
        <taxon>Magnoliopsida</taxon>
        <taxon>eudicotyledons</taxon>
        <taxon>Gunneridae</taxon>
        <taxon>Pentapetalae</taxon>
        <taxon>rosids</taxon>
        <taxon>fabids</taxon>
        <taxon>Fabales</taxon>
        <taxon>Fabaceae</taxon>
        <taxon>Papilionoideae</taxon>
        <taxon>50 kb inversion clade</taxon>
        <taxon>dalbergioids sensu lato</taxon>
        <taxon>Dalbergieae</taxon>
        <taxon>Pterocarpus clade</taxon>
        <taxon>Stylosanthes</taxon>
    </lineage>
</organism>
<name>A0ABU6XQP9_9FABA</name>
<dbReference type="Proteomes" id="UP001341840">
    <property type="component" value="Unassembled WGS sequence"/>
</dbReference>
<keyword evidence="2" id="KW-1185">Reference proteome</keyword>
<reference evidence="1 2" key="1">
    <citation type="journal article" date="2023" name="Plants (Basel)">
        <title>Bridging the Gap: Combining Genomics and Transcriptomics Approaches to Understand Stylosanthes scabra, an Orphan Legume from the Brazilian Caatinga.</title>
        <authorList>
            <person name="Ferreira-Neto J.R.C."/>
            <person name="da Silva M.D."/>
            <person name="Binneck E."/>
            <person name="de Melo N.F."/>
            <person name="da Silva R.H."/>
            <person name="de Melo A.L.T.M."/>
            <person name="Pandolfi V."/>
            <person name="Bustamante F.O."/>
            <person name="Brasileiro-Vidal A.C."/>
            <person name="Benko-Iseppon A.M."/>
        </authorList>
    </citation>
    <scope>NUCLEOTIDE SEQUENCE [LARGE SCALE GENOMIC DNA]</scope>
    <source>
        <tissue evidence="1">Leaves</tissue>
    </source>
</reference>